<name>A0A8B9GQE1_ASTMX</name>
<dbReference type="AlphaFoldDB" id="A0A8B9GQE1"/>
<dbReference type="GO" id="GO:0031781">
    <property type="term" value="F:type 3 melanocortin receptor binding"/>
    <property type="evidence" value="ECO:0007669"/>
    <property type="project" value="TreeGrafter"/>
</dbReference>
<keyword evidence="7 9" id="KW-1133">Transmembrane helix</keyword>
<comment type="similarity">
    <text evidence="3">Belongs to the MRAP family.</text>
</comment>
<keyword evidence="4" id="KW-1003">Cell membrane</keyword>
<keyword evidence="5 9" id="KW-0812">Transmembrane</keyword>
<evidence type="ECO:0000256" key="3">
    <source>
        <dbReference type="ARBA" id="ARBA00010063"/>
    </source>
</evidence>
<proteinExistence type="inferred from homology"/>
<dbReference type="PANTHER" id="PTHR28675:SF2">
    <property type="entry name" value="MELANOCORTIN-2 RECEPTOR ACCESSORY PROTEIN"/>
    <property type="match status" value="1"/>
</dbReference>
<dbReference type="GO" id="GO:0031782">
    <property type="term" value="F:type 4 melanocortin receptor binding"/>
    <property type="evidence" value="ECO:0007669"/>
    <property type="project" value="TreeGrafter"/>
</dbReference>
<dbReference type="GO" id="GO:0070996">
    <property type="term" value="F:type 1 melanocortin receptor binding"/>
    <property type="evidence" value="ECO:0007669"/>
    <property type="project" value="TreeGrafter"/>
</dbReference>
<dbReference type="GO" id="GO:0106070">
    <property type="term" value="P:regulation of adenylate cyclase-activating G protein-coupled receptor signaling pathway"/>
    <property type="evidence" value="ECO:0007669"/>
    <property type="project" value="TreeGrafter"/>
</dbReference>
<evidence type="ECO:0000256" key="7">
    <source>
        <dbReference type="ARBA" id="ARBA00022989"/>
    </source>
</evidence>
<keyword evidence="6" id="KW-0256">Endoplasmic reticulum</keyword>
<dbReference type="GO" id="GO:0005789">
    <property type="term" value="C:endoplasmic reticulum membrane"/>
    <property type="evidence" value="ECO:0007669"/>
    <property type="project" value="UniProtKB-SubCell"/>
</dbReference>
<organism evidence="10 11">
    <name type="scientific">Astyanax mexicanus</name>
    <name type="common">Blind cave fish</name>
    <name type="synonym">Astyanax fasciatus mexicanus</name>
    <dbReference type="NCBI Taxonomy" id="7994"/>
    <lineage>
        <taxon>Eukaryota</taxon>
        <taxon>Metazoa</taxon>
        <taxon>Chordata</taxon>
        <taxon>Craniata</taxon>
        <taxon>Vertebrata</taxon>
        <taxon>Euteleostomi</taxon>
        <taxon>Actinopterygii</taxon>
        <taxon>Neopterygii</taxon>
        <taxon>Teleostei</taxon>
        <taxon>Ostariophysi</taxon>
        <taxon>Characiformes</taxon>
        <taxon>Characoidei</taxon>
        <taxon>Acestrorhamphidae</taxon>
        <taxon>Acestrorhamphinae</taxon>
        <taxon>Astyanax</taxon>
    </lineage>
</organism>
<dbReference type="GO" id="GO:0031780">
    <property type="term" value="F:corticotropin hormone receptor binding"/>
    <property type="evidence" value="ECO:0007669"/>
    <property type="project" value="TreeGrafter"/>
</dbReference>
<accession>A0A8B9GQE1</accession>
<dbReference type="GO" id="GO:0031783">
    <property type="term" value="F:type 5 melanocortin receptor binding"/>
    <property type="evidence" value="ECO:0007669"/>
    <property type="project" value="TreeGrafter"/>
</dbReference>
<evidence type="ECO:0000256" key="8">
    <source>
        <dbReference type="ARBA" id="ARBA00023136"/>
    </source>
</evidence>
<feature type="transmembrane region" description="Helical" evidence="9">
    <location>
        <begin position="36"/>
        <end position="57"/>
    </location>
</feature>
<dbReference type="InterPro" id="IPR028111">
    <property type="entry name" value="MRAP"/>
</dbReference>
<reference evidence="10" key="1">
    <citation type="submission" date="2025-08" db="UniProtKB">
        <authorList>
            <consortium name="Ensembl"/>
        </authorList>
    </citation>
    <scope>IDENTIFICATION</scope>
</reference>
<dbReference type="GO" id="GO:0030545">
    <property type="term" value="F:signaling receptor regulator activity"/>
    <property type="evidence" value="ECO:0007669"/>
    <property type="project" value="TreeGrafter"/>
</dbReference>
<dbReference type="PANTHER" id="PTHR28675">
    <property type="entry name" value="MELANOCORTIN-2 RECEPTOR ACCESSORY PROTEIN 2"/>
    <property type="match status" value="1"/>
</dbReference>
<dbReference type="Ensembl" id="ENSAMXT00005001406.1">
    <property type="protein sequence ID" value="ENSAMXP00005001257.1"/>
    <property type="gene ID" value="ENSAMXG00005000757.1"/>
</dbReference>
<dbReference type="Proteomes" id="UP000694621">
    <property type="component" value="Unplaced"/>
</dbReference>
<dbReference type="GO" id="GO:0072659">
    <property type="term" value="P:protein localization to plasma membrane"/>
    <property type="evidence" value="ECO:0007669"/>
    <property type="project" value="TreeGrafter"/>
</dbReference>
<evidence type="ECO:0000256" key="1">
    <source>
        <dbReference type="ARBA" id="ARBA00004162"/>
    </source>
</evidence>
<keyword evidence="8 9" id="KW-0472">Membrane</keyword>
<comment type="subcellular location">
    <subcellularLocation>
        <location evidence="1">Cell membrane</location>
        <topology evidence="1">Single-pass membrane protein</topology>
    </subcellularLocation>
    <subcellularLocation>
        <location evidence="2">Endoplasmic reticulum membrane</location>
        <topology evidence="2">Single-pass membrane protein</topology>
    </subcellularLocation>
</comment>
<evidence type="ECO:0000256" key="4">
    <source>
        <dbReference type="ARBA" id="ARBA00022475"/>
    </source>
</evidence>
<evidence type="ECO:0000313" key="10">
    <source>
        <dbReference type="Ensembl" id="ENSAMXP00005001257.1"/>
    </source>
</evidence>
<evidence type="ECO:0000256" key="2">
    <source>
        <dbReference type="ARBA" id="ARBA00004389"/>
    </source>
</evidence>
<evidence type="ECO:0000256" key="9">
    <source>
        <dbReference type="SAM" id="Phobius"/>
    </source>
</evidence>
<evidence type="ECO:0000256" key="5">
    <source>
        <dbReference type="ARBA" id="ARBA00022692"/>
    </source>
</evidence>
<sequence length="92" mass="11327">MEKPSNSSAYEMTYEYYYDYMDPVMVNARSLRYNRYSIVIIFWIIMAAFIGLFFLILTNISRTGIPYLKEKKKRKMLCFLLFYHEHFYKWSL</sequence>
<dbReference type="Pfam" id="PF15183">
    <property type="entry name" value="MRAP"/>
    <property type="match status" value="1"/>
</dbReference>
<evidence type="ECO:0000313" key="11">
    <source>
        <dbReference type="Proteomes" id="UP000694621"/>
    </source>
</evidence>
<dbReference type="GO" id="GO:0005886">
    <property type="term" value="C:plasma membrane"/>
    <property type="evidence" value="ECO:0007669"/>
    <property type="project" value="UniProtKB-SubCell"/>
</dbReference>
<evidence type="ECO:0000256" key="6">
    <source>
        <dbReference type="ARBA" id="ARBA00022824"/>
    </source>
</evidence>
<protein>
    <submittedName>
        <fullName evidence="10">Melanocortin 2 receptor accessory protein</fullName>
    </submittedName>
</protein>